<evidence type="ECO:0000259" key="1">
    <source>
        <dbReference type="Pfam" id="PF00425"/>
    </source>
</evidence>
<dbReference type="Gene3D" id="3.60.120.10">
    <property type="entry name" value="Anthranilate synthase"/>
    <property type="match status" value="1"/>
</dbReference>
<comment type="caution">
    <text evidence="2">The sequence shown here is derived from an EMBL/GenBank/DDBJ whole genome shotgun (WGS) entry which is preliminary data.</text>
</comment>
<reference evidence="2" key="1">
    <citation type="journal article" date="2014" name="Int. J. Syst. Evol. Microbiol.">
        <title>Complete genome sequence of Corynebacterium casei LMG S-19264T (=DSM 44701T), isolated from a smear-ripened cheese.</title>
        <authorList>
            <consortium name="US DOE Joint Genome Institute (JGI-PGF)"/>
            <person name="Walter F."/>
            <person name="Albersmeier A."/>
            <person name="Kalinowski J."/>
            <person name="Ruckert C."/>
        </authorList>
    </citation>
    <scope>NUCLEOTIDE SEQUENCE</scope>
    <source>
        <strain evidence="2">VKM Ac-1069</strain>
    </source>
</reference>
<dbReference type="Proteomes" id="UP001143463">
    <property type="component" value="Unassembled WGS sequence"/>
</dbReference>
<feature type="domain" description="Chorismate-utilising enzyme C-terminal" evidence="1">
    <location>
        <begin position="205"/>
        <end position="452"/>
    </location>
</feature>
<dbReference type="AlphaFoldDB" id="A0A9W6L4D1"/>
<keyword evidence="3" id="KW-1185">Reference proteome</keyword>
<dbReference type="Pfam" id="PF00425">
    <property type="entry name" value="Chorismate_bind"/>
    <property type="match status" value="1"/>
</dbReference>
<accession>A0A9W6L4D1</accession>
<protein>
    <submittedName>
        <fullName evidence="2">Isochorismate synthase</fullName>
    </submittedName>
</protein>
<evidence type="ECO:0000313" key="3">
    <source>
        <dbReference type="Proteomes" id="UP001143463"/>
    </source>
</evidence>
<dbReference type="EMBL" id="BSFQ01000015">
    <property type="protein sequence ID" value="GLL12675.1"/>
    <property type="molecule type" value="Genomic_DNA"/>
</dbReference>
<evidence type="ECO:0000313" key="2">
    <source>
        <dbReference type="EMBL" id="GLL12675.1"/>
    </source>
</evidence>
<dbReference type="PANTHER" id="PTHR42839:SF2">
    <property type="entry name" value="ISOCHORISMATE SYNTHASE ENTC"/>
    <property type="match status" value="1"/>
</dbReference>
<dbReference type="RefSeq" id="WP_231498275.1">
    <property type="nucleotide sequence ID" value="NZ_BAAAUZ010000073.1"/>
</dbReference>
<dbReference type="SUPFAM" id="SSF56322">
    <property type="entry name" value="ADC synthase"/>
    <property type="match status" value="1"/>
</dbReference>
<proteinExistence type="predicted"/>
<name>A0A9W6L4D1_9PSEU</name>
<dbReference type="InterPro" id="IPR005801">
    <property type="entry name" value="ADC_synthase"/>
</dbReference>
<dbReference type="PANTHER" id="PTHR42839">
    <property type="entry name" value="ISOCHORISMATE SYNTHASE ENTC"/>
    <property type="match status" value="1"/>
</dbReference>
<dbReference type="InterPro" id="IPR015890">
    <property type="entry name" value="Chorismate_C"/>
</dbReference>
<organism evidence="2 3">
    <name type="scientific">Pseudonocardia halophobica</name>
    <dbReference type="NCBI Taxonomy" id="29401"/>
    <lineage>
        <taxon>Bacteria</taxon>
        <taxon>Bacillati</taxon>
        <taxon>Actinomycetota</taxon>
        <taxon>Actinomycetes</taxon>
        <taxon>Pseudonocardiales</taxon>
        <taxon>Pseudonocardiaceae</taxon>
        <taxon>Pseudonocardia</taxon>
    </lineage>
</organism>
<sequence length="462" mass="47980">MTTESALTATDAALGSRDLAARDTRAAIPRARPVPAGLRCTTREIADPGDLVGLLPTAADALSWVRGGEGLVAWGRTTTLETGGPGRFVDAEAVWRALAARIEVHDEVGLPGTGPVAFASFAFGDGPLGRTRTRGGERSVLVVPRVVVGRRGGRCWITELGPVAGHPAPWGDVAGDPARLGPDERPAPVRRPGPAHWAPGAMSAAAYRDAVAEAVTRMADGPLDKVVLARDVVARLGRPVDPRFLVRTLAAGNPRCWTYSVDGLVGATPELLLRRSGAVVESRVLAGTTWPGAEGTEDQVLAAGKYREEHRFAVESLCRTLGPSCSRLELDGPHLLRLPTVTHLATDVRGHLDPLQDPSVLALAGAVHPTAAVGGTPPALAAATIAELEGRVGLQRGRYAGPVGWVDAHGDGELGIALRCAQLSGRTARLFAGCGVVADSDPDLELAETAAKLRAVTEALGS</sequence>
<gene>
    <name evidence="2" type="ORF">GCM10017577_38160</name>
</gene>
<reference evidence="2" key="2">
    <citation type="submission" date="2023-01" db="EMBL/GenBank/DDBJ databases">
        <authorList>
            <person name="Sun Q."/>
            <person name="Evtushenko L."/>
        </authorList>
    </citation>
    <scope>NUCLEOTIDE SEQUENCE</scope>
    <source>
        <strain evidence="2">VKM Ac-1069</strain>
    </source>
</reference>